<dbReference type="Proteomes" id="UP001331515">
    <property type="component" value="Unassembled WGS sequence"/>
</dbReference>
<evidence type="ECO:0000313" key="3">
    <source>
        <dbReference type="Proteomes" id="UP001331515"/>
    </source>
</evidence>
<evidence type="ECO:0000313" key="2">
    <source>
        <dbReference type="EMBL" id="KAK5919488.1"/>
    </source>
</evidence>
<keyword evidence="3" id="KW-1185">Reference proteome</keyword>
<sequence>MAQILCILALLCFVSCGAENTEIQQRLKDLQLQKDSSLWLNKLEDKQESPKELNLIDWLYKLFKVENGNILKGPTDIERQKKNRRGLGKTTRRFGCRSFYWKSWTSC</sequence>
<gene>
    <name evidence="2" type="ORF">CgunFtcFv8_023379</name>
</gene>
<protein>
    <recommendedName>
        <fullName evidence="4">Somatostatin/Cortistatin C-terminal domain-containing protein</fullName>
    </recommendedName>
</protein>
<comment type="caution">
    <text evidence="2">The sequence shown here is derived from an EMBL/GenBank/DDBJ whole genome shotgun (WGS) entry which is preliminary data.</text>
</comment>
<dbReference type="AlphaFoldDB" id="A0AAN8DEJ2"/>
<feature type="signal peptide" evidence="1">
    <location>
        <begin position="1"/>
        <end position="18"/>
    </location>
</feature>
<organism evidence="2 3">
    <name type="scientific">Champsocephalus gunnari</name>
    <name type="common">Mackerel icefish</name>
    <dbReference type="NCBI Taxonomy" id="52237"/>
    <lineage>
        <taxon>Eukaryota</taxon>
        <taxon>Metazoa</taxon>
        <taxon>Chordata</taxon>
        <taxon>Craniata</taxon>
        <taxon>Vertebrata</taxon>
        <taxon>Euteleostomi</taxon>
        <taxon>Actinopterygii</taxon>
        <taxon>Neopterygii</taxon>
        <taxon>Teleostei</taxon>
        <taxon>Neoteleostei</taxon>
        <taxon>Acanthomorphata</taxon>
        <taxon>Eupercaria</taxon>
        <taxon>Perciformes</taxon>
        <taxon>Notothenioidei</taxon>
        <taxon>Channichthyidae</taxon>
        <taxon>Champsocephalus</taxon>
    </lineage>
</organism>
<feature type="chain" id="PRO_5042913949" description="Somatostatin/Cortistatin C-terminal domain-containing protein" evidence="1">
    <location>
        <begin position="19"/>
        <end position="107"/>
    </location>
</feature>
<proteinExistence type="predicted"/>
<accession>A0AAN8DEJ2</accession>
<dbReference type="EMBL" id="JAURVH010001524">
    <property type="protein sequence ID" value="KAK5919488.1"/>
    <property type="molecule type" value="Genomic_DNA"/>
</dbReference>
<name>A0AAN8DEJ2_CHAGU</name>
<evidence type="ECO:0000256" key="1">
    <source>
        <dbReference type="SAM" id="SignalP"/>
    </source>
</evidence>
<reference evidence="2 3" key="1">
    <citation type="journal article" date="2023" name="Mol. Biol. Evol.">
        <title>Genomics of Secondarily Temperate Adaptation in the Only Non-Antarctic Icefish.</title>
        <authorList>
            <person name="Rivera-Colon A.G."/>
            <person name="Rayamajhi N."/>
            <person name="Minhas B.F."/>
            <person name="Madrigal G."/>
            <person name="Bilyk K.T."/>
            <person name="Yoon V."/>
            <person name="Hune M."/>
            <person name="Gregory S."/>
            <person name="Cheng C.H.C."/>
            <person name="Catchen J.M."/>
        </authorList>
    </citation>
    <scope>NUCLEOTIDE SEQUENCE [LARGE SCALE GENOMIC DNA]</scope>
    <source>
        <tissue evidence="2">White muscle</tissue>
    </source>
</reference>
<evidence type="ECO:0008006" key="4">
    <source>
        <dbReference type="Google" id="ProtNLM"/>
    </source>
</evidence>
<keyword evidence="1" id="KW-0732">Signal</keyword>